<sequence>MHFAGLLLFALCGSDSTVHFYLSIVLVLELFGTCEFCNDLVLLEAVL</sequence>
<proteinExistence type="predicted"/>
<organism evidence="1">
    <name type="scientific">Arundo donax</name>
    <name type="common">Giant reed</name>
    <name type="synonym">Donax arundinaceus</name>
    <dbReference type="NCBI Taxonomy" id="35708"/>
    <lineage>
        <taxon>Eukaryota</taxon>
        <taxon>Viridiplantae</taxon>
        <taxon>Streptophyta</taxon>
        <taxon>Embryophyta</taxon>
        <taxon>Tracheophyta</taxon>
        <taxon>Spermatophyta</taxon>
        <taxon>Magnoliopsida</taxon>
        <taxon>Liliopsida</taxon>
        <taxon>Poales</taxon>
        <taxon>Poaceae</taxon>
        <taxon>PACMAD clade</taxon>
        <taxon>Arundinoideae</taxon>
        <taxon>Arundineae</taxon>
        <taxon>Arundo</taxon>
    </lineage>
</organism>
<name>A0A0A8ZSJ1_ARUDO</name>
<protein>
    <submittedName>
        <fullName evidence="1">Uncharacterized protein</fullName>
    </submittedName>
</protein>
<reference evidence="1" key="1">
    <citation type="submission" date="2014-09" db="EMBL/GenBank/DDBJ databases">
        <authorList>
            <person name="Magalhaes I.L.F."/>
            <person name="Oliveira U."/>
            <person name="Santos F.R."/>
            <person name="Vidigal T.H.D.A."/>
            <person name="Brescovit A.D."/>
            <person name="Santos A.J."/>
        </authorList>
    </citation>
    <scope>NUCLEOTIDE SEQUENCE</scope>
    <source>
        <tissue evidence="1">Shoot tissue taken approximately 20 cm above the soil surface</tissue>
    </source>
</reference>
<accession>A0A0A8ZSJ1</accession>
<dbReference type="EMBL" id="GBRH01255506">
    <property type="protein sequence ID" value="JAD42389.1"/>
    <property type="molecule type" value="Transcribed_RNA"/>
</dbReference>
<dbReference type="AlphaFoldDB" id="A0A0A8ZSJ1"/>
<reference evidence="1" key="2">
    <citation type="journal article" date="2015" name="Data Brief">
        <title>Shoot transcriptome of the giant reed, Arundo donax.</title>
        <authorList>
            <person name="Barrero R.A."/>
            <person name="Guerrero F.D."/>
            <person name="Moolhuijzen P."/>
            <person name="Goolsby J.A."/>
            <person name="Tidwell J."/>
            <person name="Bellgard S.E."/>
            <person name="Bellgard M.I."/>
        </authorList>
    </citation>
    <scope>NUCLEOTIDE SEQUENCE</scope>
    <source>
        <tissue evidence="1">Shoot tissue taken approximately 20 cm above the soil surface</tissue>
    </source>
</reference>
<evidence type="ECO:0000313" key="1">
    <source>
        <dbReference type="EMBL" id="JAD42389.1"/>
    </source>
</evidence>